<gene>
    <name evidence="2" type="ORF">TWF718_002980</name>
</gene>
<accession>A0AAN8MPP4</accession>
<dbReference type="InterPro" id="IPR032675">
    <property type="entry name" value="LRR_dom_sf"/>
</dbReference>
<keyword evidence="3" id="KW-1185">Reference proteome</keyword>
<dbReference type="EMBL" id="JAVHNR010000011">
    <property type="protein sequence ID" value="KAK6330780.1"/>
    <property type="molecule type" value="Genomic_DNA"/>
</dbReference>
<dbReference type="Proteomes" id="UP001313282">
    <property type="component" value="Unassembled WGS sequence"/>
</dbReference>
<dbReference type="SUPFAM" id="SSF52047">
    <property type="entry name" value="RNI-like"/>
    <property type="match status" value="1"/>
</dbReference>
<organism evidence="2 3">
    <name type="scientific">Orbilia javanica</name>
    <dbReference type="NCBI Taxonomy" id="47235"/>
    <lineage>
        <taxon>Eukaryota</taxon>
        <taxon>Fungi</taxon>
        <taxon>Dikarya</taxon>
        <taxon>Ascomycota</taxon>
        <taxon>Pezizomycotina</taxon>
        <taxon>Orbiliomycetes</taxon>
        <taxon>Orbiliales</taxon>
        <taxon>Orbiliaceae</taxon>
        <taxon>Orbilia</taxon>
    </lineage>
</organism>
<comment type="caution">
    <text evidence="2">The sequence shown here is derived from an EMBL/GenBank/DDBJ whole genome shotgun (WGS) entry which is preliminary data.</text>
</comment>
<feature type="domain" description="F-box" evidence="1">
    <location>
        <begin position="1"/>
        <end position="41"/>
    </location>
</feature>
<proteinExistence type="predicted"/>
<dbReference type="PROSITE" id="PS50181">
    <property type="entry name" value="FBOX"/>
    <property type="match status" value="1"/>
</dbReference>
<dbReference type="InterPro" id="IPR001810">
    <property type="entry name" value="F-box_dom"/>
</dbReference>
<reference evidence="2 3" key="1">
    <citation type="submission" date="2019-10" db="EMBL/GenBank/DDBJ databases">
        <authorList>
            <person name="Palmer J.M."/>
        </authorList>
    </citation>
    <scope>NUCLEOTIDE SEQUENCE [LARGE SCALE GENOMIC DNA]</scope>
    <source>
        <strain evidence="2 3">TWF718</strain>
    </source>
</reference>
<evidence type="ECO:0000313" key="2">
    <source>
        <dbReference type="EMBL" id="KAK6330780.1"/>
    </source>
</evidence>
<evidence type="ECO:0000259" key="1">
    <source>
        <dbReference type="PROSITE" id="PS50181"/>
    </source>
</evidence>
<sequence length="443" mass="50248">MPLLSLPNELLDEIIQYALVGDHQSTHASSLSLVCRRFCKLTLPYLYENCEILLHQDPDYHKESTFGHIAMFKRFGDNIMKGFETARHKNEVFREYGSLVKVLNIHHPYSGLEPLVGNSTVGIQSLNFSALASVYTPSIICPLLEAFTNLTTLGFSNNCDLPMTIKSHELMVVIGDIFTTCQCLKHLVLDLDVDESAPMQLKKIVENLQGNTIPDNKLLPSLKSLNLKIGISTKDRLNRYSENTGVWILTWLAMLMPASNSIETLTYAHYEYTKPWSNLSNTIRNVPNIQTINRLGVKISLPSLKLAVLDMLPQNRRMIEEYFVLPKKTLHELKVHLTHNYTPEYIFRVVRLYPNLKVLHISDSIIGSDLANSKGVDWGIIAYAKNSVRTLEKIALHTNQTLKEVCQGIRNSNSRQYVKKVGYSRVDSPSAYYGNFLAIVYLC</sequence>
<name>A0AAN8MPP4_9PEZI</name>
<evidence type="ECO:0000313" key="3">
    <source>
        <dbReference type="Proteomes" id="UP001313282"/>
    </source>
</evidence>
<dbReference type="Gene3D" id="3.80.10.10">
    <property type="entry name" value="Ribonuclease Inhibitor"/>
    <property type="match status" value="1"/>
</dbReference>
<dbReference type="AlphaFoldDB" id="A0AAN8MPP4"/>
<protein>
    <recommendedName>
        <fullName evidence="1">F-box domain-containing protein</fullName>
    </recommendedName>
</protein>